<dbReference type="AlphaFoldDB" id="A0A9P5SF52"/>
<gene>
    <name evidence="2" type="ORF">BG006_000310</name>
</gene>
<keyword evidence="3" id="KW-1185">Reference proteome</keyword>
<name>A0A9P5SF52_9FUNG</name>
<evidence type="ECO:0000256" key="1">
    <source>
        <dbReference type="SAM" id="MobiDB-lite"/>
    </source>
</evidence>
<sequence>MNMLVDYASDSSDSEVEFPIKAPPVNSTSVPPTQRSATSTSHSSSPPPSEPPKATTTTDDASDETFISAALKELQSFAASVGENTSIPDIEAKEPIPELQIVENESSSEEEEDEVAQVPAPAPSLFLTPDQQATFKAFMERIDAIPLTSANQPHPPAVPKRPLSVQDREQLELEWQRYQSVPSIYSRIHRLSTLESPTLNHEELEARLIEFAIRILDWEQGGLNAVYFLGPARAVYVAGREGGDGGEGVDRDEDAKEGEVKFPPPYGGVVGETLQHLYELESTAVPPCWKLVWNAEEEMYSFHHIVTGTVSEEYPRQDELDRLDPKPPKSPVSFKKRASLSASPEPTVSIPDAKKQKTQESDSE</sequence>
<evidence type="ECO:0000313" key="2">
    <source>
        <dbReference type="EMBL" id="KAF9324701.1"/>
    </source>
</evidence>
<dbReference type="Proteomes" id="UP000696485">
    <property type="component" value="Unassembled WGS sequence"/>
</dbReference>
<comment type="caution">
    <text evidence="2">The sequence shown here is derived from an EMBL/GenBank/DDBJ whole genome shotgun (WGS) entry which is preliminary data.</text>
</comment>
<feature type="region of interest" description="Disordered" evidence="1">
    <location>
        <begin position="242"/>
        <end position="264"/>
    </location>
</feature>
<reference evidence="2" key="1">
    <citation type="journal article" date="2020" name="Fungal Divers.">
        <title>Resolving the Mortierellaceae phylogeny through synthesis of multi-gene phylogenetics and phylogenomics.</title>
        <authorList>
            <person name="Vandepol N."/>
            <person name="Liber J."/>
            <person name="Desiro A."/>
            <person name="Na H."/>
            <person name="Kennedy M."/>
            <person name="Barry K."/>
            <person name="Grigoriev I.V."/>
            <person name="Miller A.N."/>
            <person name="O'Donnell K."/>
            <person name="Stajich J.E."/>
            <person name="Bonito G."/>
        </authorList>
    </citation>
    <scope>NUCLEOTIDE SEQUENCE</scope>
    <source>
        <strain evidence="2">NVP1</strain>
    </source>
</reference>
<organism evidence="2 3">
    <name type="scientific">Podila minutissima</name>
    <dbReference type="NCBI Taxonomy" id="64525"/>
    <lineage>
        <taxon>Eukaryota</taxon>
        <taxon>Fungi</taxon>
        <taxon>Fungi incertae sedis</taxon>
        <taxon>Mucoromycota</taxon>
        <taxon>Mortierellomycotina</taxon>
        <taxon>Mortierellomycetes</taxon>
        <taxon>Mortierellales</taxon>
        <taxon>Mortierellaceae</taxon>
        <taxon>Podila</taxon>
    </lineage>
</organism>
<feature type="region of interest" description="Disordered" evidence="1">
    <location>
        <begin position="1"/>
        <end position="64"/>
    </location>
</feature>
<feature type="region of interest" description="Disordered" evidence="1">
    <location>
        <begin position="315"/>
        <end position="364"/>
    </location>
</feature>
<protein>
    <submittedName>
        <fullName evidence="2">Uncharacterized protein</fullName>
    </submittedName>
</protein>
<accession>A0A9P5SF52</accession>
<feature type="compositionally biased region" description="Basic and acidic residues" evidence="1">
    <location>
        <begin position="352"/>
        <end position="364"/>
    </location>
</feature>
<feature type="compositionally biased region" description="Basic and acidic residues" evidence="1">
    <location>
        <begin position="315"/>
        <end position="327"/>
    </location>
</feature>
<feature type="compositionally biased region" description="Polar residues" evidence="1">
    <location>
        <begin position="25"/>
        <end position="35"/>
    </location>
</feature>
<evidence type="ECO:0000313" key="3">
    <source>
        <dbReference type="Proteomes" id="UP000696485"/>
    </source>
</evidence>
<dbReference type="EMBL" id="JAAAUY010001043">
    <property type="protein sequence ID" value="KAF9324701.1"/>
    <property type="molecule type" value="Genomic_DNA"/>
</dbReference>
<proteinExistence type="predicted"/>